<dbReference type="GO" id="GO:0008652">
    <property type="term" value="P:amino acid biosynthetic process"/>
    <property type="evidence" value="ECO:0007669"/>
    <property type="project" value="UniProtKB-KW"/>
</dbReference>
<keyword evidence="6 7" id="KW-0456">Lyase</keyword>
<dbReference type="SUPFAM" id="SSF103263">
    <property type="entry name" value="Chorismate synthase, AroC"/>
    <property type="match status" value="1"/>
</dbReference>
<dbReference type="GO" id="GO:0005829">
    <property type="term" value="C:cytosol"/>
    <property type="evidence" value="ECO:0007669"/>
    <property type="project" value="TreeGrafter"/>
</dbReference>
<dbReference type="InterPro" id="IPR035904">
    <property type="entry name" value="Chorismate_synth_AroC_sf"/>
</dbReference>
<dbReference type="Pfam" id="PF01264">
    <property type="entry name" value="Chorismate_synt"/>
    <property type="match status" value="1"/>
</dbReference>
<feature type="binding site" evidence="7">
    <location>
        <position position="302"/>
    </location>
    <ligand>
        <name>FMN</name>
        <dbReference type="ChEBI" id="CHEBI:58210"/>
    </ligand>
</feature>
<comment type="caution">
    <text evidence="10">The sequence shown here is derived from an EMBL/GenBank/DDBJ whole genome shotgun (WGS) entry which is preliminary data.</text>
</comment>
<organism evidence="10 11">
    <name type="scientific">Natronolimnohabitans innermongolicus JCM 12255</name>
    <dbReference type="NCBI Taxonomy" id="1227499"/>
    <lineage>
        <taxon>Archaea</taxon>
        <taxon>Methanobacteriati</taxon>
        <taxon>Methanobacteriota</taxon>
        <taxon>Stenosarchaea group</taxon>
        <taxon>Halobacteria</taxon>
        <taxon>Halobacteriales</taxon>
        <taxon>Natrialbaceae</taxon>
        <taxon>Natronolimnohabitans</taxon>
    </lineage>
</organism>
<evidence type="ECO:0000256" key="1">
    <source>
        <dbReference type="ARBA" id="ARBA00005044"/>
    </source>
</evidence>
<dbReference type="HAMAP" id="MF_00300">
    <property type="entry name" value="Chorismate_synth"/>
    <property type="match status" value="1"/>
</dbReference>
<reference evidence="10 11" key="1">
    <citation type="journal article" date="2014" name="PLoS Genet.">
        <title>Phylogenetically driven sequencing of extremely halophilic archaea reveals strategies for static and dynamic osmo-response.</title>
        <authorList>
            <person name="Becker E.A."/>
            <person name="Seitzer P.M."/>
            <person name="Tritt A."/>
            <person name="Larsen D."/>
            <person name="Krusor M."/>
            <person name="Yao A.I."/>
            <person name="Wu D."/>
            <person name="Madern D."/>
            <person name="Eisen J.A."/>
            <person name="Darling A.E."/>
            <person name="Facciotti M.T."/>
        </authorList>
    </citation>
    <scope>NUCLEOTIDE SEQUENCE [LARGE SCALE GENOMIC DNA]</scope>
    <source>
        <strain evidence="10 11">JCM 12255</strain>
    </source>
</reference>
<accession>L9XJ68</accession>
<comment type="catalytic activity">
    <reaction evidence="7 8">
        <text>5-O-(1-carboxyvinyl)-3-phosphoshikimate = chorismate + phosphate</text>
        <dbReference type="Rhea" id="RHEA:21020"/>
        <dbReference type="ChEBI" id="CHEBI:29748"/>
        <dbReference type="ChEBI" id="CHEBI:43474"/>
        <dbReference type="ChEBI" id="CHEBI:57701"/>
        <dbReference type="EC" id="4.2.3.5"/>
    </reaction>
</comment>
<proteinExistence type="inferred from homology"/>
<evidence type="ECO:0000256" key="5">
    <source>
        <dbReference type="ARBA" id="ARBA00023141"/>
    </source>
</evidence>
<dbReference type="NCBIfam" id="NF003793">
    <property type="entry name" value="PRK05382.1"/>
    <property type="match status" value="1"/>
</dbReference>
<dbReference type="RefSeq" id="WP_007257750.1">
    <property type="nucleotide sequence ID" value="NZ_AOHZ01000011.1"/>
</dbReference>
<dbReference type="CDD" id="cd07304">
    <property type="entry name" value="Chorismate_synthase"/>
    <property type="match status" value="1"/>
</dbReference>
<evidence type="ECO:0000256" key="3">
    <source>
        <dbReference type="ARBA" id="ARBA00013036"/>
    </source>
</evidence>
<dbReference type="GO" id="GO:0010181">
    <property type="term" value="F:FMN binding"/>
    <property type="evidence" value="ECO:0007669"/>
    <property type="project" value="TreeGrafter"/>
</dbReference>
<evidence type="ECO:0000256" key="8">
    <source>
        <dbReference type="RuleBase" id="RU000605"/>
    </source>
</evidence>
<dbReference type="InterPro" id="IPR020541">
    <property type="entry name" value="Chorismate_synthase_CS"/>
</dbReference>
<dbReference type="EC" id="4.2.3.5" evidence="3 7"/>
<keyword evidence="11" id="KW-1185">Reference proteome</keyword>
<dbReference type="InterPro" id="IPR000453">
    <property type="entry name" value="Chorismate_synth"/>
</dbReference>
<evidence type="ECO:0000256" key="6">
    <source>
        <dbReference type="ARBA" id="ARBA00023239"/>
    </source>
</evidence>
<dbReference type="PROSITE" id="PS00789">
    <property type="entry name" value="CHORISMATE_SYNTHASE_3"/>
    <property type="match status" value="1"/>
</dbReference>
<feature type="binding site" evidence="7">
    <location>
        <position position="344"/>
    </location>
    <ligand>
        <name>FMN</name>
        <dbReference type="ChEBI" id="CHEBI:58210"/>
    </ligand>
</feature>
<evidence type="ECO:0000256" key="4">
    <source>
        <dbReference type="ARBA" id="ARBA00022605"/>
    </source>
</evidence>
<evidence type="ECO:0000313" key="11">
    <source>
        <dbReference type="Proteomes" id="UP000011602"/>
    </source>
</evidence>
<dbReference type="NCBIfam" id="TIGR00033">
    <property type="entry name" value="aroC"/>
    <property type="match status" value="1"/>
</dbReference>
<gene>
    <name evidence="7" type="primary">aroC</name>
    <name evidence="10" type="ORF">C493_02196</name>
</gene>
<dbReference type="PANTHER" id="PTHR21085:SF0">
    <property type="entry name" value="CHORISMATE SYNTHASE"/>
    <property type="match status" value="1"/>
</dbReference>
<dbReference type="OrthoDB" id="33049at2157"/>
<feature type="region of interest" description="Disordered" evidence="9">
    <location>
        <begin position="272"/>
        <end position="310"/>
    </location>
</feature>
<dbReference type="GO" id="GO:0009073">
    <property type="term" value="P:aromatic amino acid family biosynthetic process"/>
    <property type="evidence" value="ECO:0007669"/>
    <property type="project" value="UniProtKB-KW"/>
</dbReference>
<dbReference type="Gene3D" id="3.60.150.10">
    <property type="entry name" value="Chorismate synthase AroC"/>
    <property type="match status" value="1"/>
</dbReference>
<evidence type="ECO:0000313" key="10">
    <source>
        <dbReference type="EMBL" id="ELY61637.1"/>
    </source>
</evidence>
<sequence length="399" mass="43315">MNGNRFGRLFQVTTFGESHGEAMGCTVSGVPAGLELSEEDIQEDLDRRKPGQSMITTSRGEPDDVSIKSGIQDGYTTGTPIGLVIQNKDARSGKYEPFITAPRPSHGDFTYSAKFGTRNWGGGGRSSARETVNWVAAGAIAKKLLAREGIELKAHVNQIGDIEAPDVSFEEIKAHSEENDVRCAHPETAAEMQDLIEDYQDEGDSIGGSIYFEAQGVPVGLGAPRFDSLSARLGQAMMAVPATTAFEFGLGTEAAEWTGKDRNDDWEFDDSEAHRASEENGDEPRTWGRPTPVENDHGGIQGGISSGEPIYGEVTLHAPTSIPKTQQTADWETGELKEEQVIGRHDPVLPPRGVPVVEAMLALTLVDFMLLSGRMNPDRVDDQPGKYDTEYHPSNPRNE</sequence>
<keyword evidence="7" id="KW-0521">NADP</keyword>
<dbReference type="EMBL" id="AOHZ01000011">
    <property type="protein sequence ID" value="ELY61637.1"/>
    <property type="molecule type" value="Genomic_DNA"/>
</dbReference>
<feature type="region of interest" description="Disordered" evidence="9">
    <location>
        <begin position="375"/>
        <end position="399"/>
    </location>
</feature>
<protein>
    <recommendedName>
        <fullName evidence="3 7">Chorismate synthase</fullName>
        <shortName evidence="7">CS</shortName>
        <ecNumber evidence="3 7">4.2.3.5</ecNumber>
    </recommendedName>
    <alternativeName>
        <fullName evidence="7">5-enolpyruvylshikimate-3-phosphate phospholyase</fullName>
    </alternativeName>
</protein>
<feature type="compositionally biased region" description="Basic and acidic residues" evidence="9">
    <location>
        <begin position="272"/>
        <end position="286"/>
    </location>
</feature>
<dbReference type="PROSITE" id="PS00787">
    <property type="entry name" value="CHORISMATE_SYNTHASE_1"/>
    <property type="match status" value="1"/>
</dbReference>
<comment type="cofactor">
    <cofactor evidence="7 8">
        <name>FMNH2</name>
        <dbReference type="ChEBI" id="CHEBI:57618"/>
    </cofactor>
    <text evidence="7 8">Reduced FMN (FMNH(2)).</text>
</comment>
<comment type="similarity">
    <text evidence="2 7 8">Belongs to the chorismate synthase family.</text>
</comment>
<keyword evidence="5 7" id="KW-0057">Aromatic amino acid biosynthesis</keyword>
<dbReference type="PATRIC" id="fig|1227499.3.peg.450"/>
<dbReference type="STRING" id="1227499.C493_02196"/>
<keyword evidence="4 7" id="KW-0028">Amino-acid biosynthesis</keyword>
<dbReference type="AlphaFoldDB" id="L9XJ68"/>
<feature type="binding site" evidence="7">
    <location>
        <begin position="317"/>
        <end position="321"/>
    </location>
    <ligand>
        <name>FMN</name>
        <dbReference type="ChEBI" id="CHEBI:58210"/>
    </ligand>
</feature>
<comment type="function">
    <text evidence="7">Catalyzes the anti-1,4-elimination of the C-3 phosphate and the C-6 proR hydrogen from 5-enolpyruvylshikimate-3-phosphate (EPSP) to yield chorismate, which is the branch point compound that serves as the starting substrate for the three terminal pathways of aromatic amino acid biosynthesis. This reaction introduces a second double bond into the aromatic ring system.</text>
</comment>
<dbReference type="UniPathway" id="UPA00053">
    <property type="reaction ID" value="UER00090"/>
</dbReference>
<feature type="compositionally biased region" description="Basic and acidic residues" evidence="9">
    <location>
        <begin position="376"/>
        <end position="391"/>
    </location>
</feature>
<feature type="binding site" evidence="7">
    <location>
        <position position="48"/>
    </location>
    <ligand>
        <name>NADP(+)</name>
        <dbReference type="ChEBI" id="CHEBI:58349"/>
    </ligand>
</feature>
<comment type="pathway">
    <text evidence="1 7 8">Metabolic intermediate biosynthesis; chorismate biosynthesis; chorismate from D-erythrose 4-phosphate and phosphoenolpyruvate: step 7/7.</text>
</comment>
<evidence type="ECO:0000256" key="9">
    <source>
        <dbReference type="SAM" id="MobiDB-lite"/>
    </source>
</evidence>
<comment type="caution">
    <text evidence="7">Lacks conserved residue(s) required for the propagation of feature annotation.</text>
</comment>
<keyword evidence="7" id="KW-0285">Flavoprotein</keyword>
<feature type="binding site" evidence="7">
    <location>
        <begin position="125"/>
        <end position="127"/>
    </location>
    <ligand>
        <name>FMN</name>
        <dbReference type="ChEBI" id="CHEBI:58210"/>
    </ligand>
</feature>
<dbReference type="PROSITE" id="PS00788">
    <property type="entry name" value="CHORISMATE_SYNTHASE_2"/>
    <property type="match status" value="1"/>
</dbReference>
<dbReference type="PANTHER" id="PTHR21085">
    <property type="entry name" value="CHORISMATE SYNTHASE"/>
    <property type="match status" value="1"/>
</dbReference>
<dbReference type="eggNOG" id="arCOG04133">
    <property type="taxonomic scope" value="Archaea"/>
</dbReference>
<dbReference type="PIRSF" id="PIRSF001456">
    <property type="entry name" value="Chorismate_synth"/>
    <property type="match status" value="1"/>
</dbReference>
<name>L9XJ68_9EURY</name>
<keyword evidence="7" id="KW-0288">FMN</keyword>
<dbReference type="GO" id="GO:0009423">
    <property type="term" value="P:chorismate biosynthetic process"/>
    <property type="evidence" value="ECO:0007669"/>
    <property type="project" value="UniProtKB-UniRule"/>
</dbReference>
<dbReference type="GO" id="GO:0004107">
    <property type="term" value="F:chorismate synthase activity"/>
    <property type="evidence" value="ECO:0007669"/>
    <property type="project" value="UniProtKB-UniRule"/>
</dbReference>
<evidence type="ECO:0000256" key="2">
    <source>
        <dbReference type="ARBA" id="ARBA00008014"/>
    </source>
</evidence>
<evidence type="ECO:0000256" key="7">
    <source>
        <dbReference type="HAMAP-Rule" id="MF_00300"/>
    </source>
</evidence>
<feature type="region of interest" description="Disordered" evidence="9">
    <location>
        <begin position="42"/>
        <end position="67"/>
    </location>
</feature>
<keyword evidence="7" id="KW-0274">FAD</keyword>
<dbReference type="Proteomes" id="UP000011602">
    <property type="component" value="Unassembled WGS sequence"/>
</dbReference>